<sequence length="69" mass="8116">MRRFVHLCVSCTLSNAFISASYNLFRTSVERQCLDNACNLYHVFMFGKHLWTIRFVYIEPPLNSHLLCS</sequence>
<organism evidence="1">
    <name type="scientific">Amblyomma cajennense</name>
    <name type="common">Cayenne tick</name>
    <name type="synonym">Acarus cajennensis</name>
    <dbReference type="NCBI Taxonomy" id="34607"/>
    <lineage>
        <taxon>Eukaryota</taxon>
        <taxon>Metazoa</taxon>
        <taxon>Ecdysozoa</taxon>
        <taxon>Arthropoda</taxon>
        <taxon>Chelicerata</taxon>
        <taxon>Arachnida</taxon>
        <taxon>Acari</taxon>
        <taxon>Parasitiformes</taxon>
        <taxon>Ixodida</taxon>
        <taxon>Ixodoidea</taxon>
        <taxon>Ixodidae</taxon>
        <taxon>Amblyomminae</taxon>
        <taxon>Amblyomma</taxon>
    </lineage>
</organism>
<proteinExistence type="evidence at transcript level"/>
<accession>A0A023FB76</accession>
<reference evidence="1" key="1">
    <citation type="submission" date="2014-03" db="EMBL/GenBank/DDBJ databases">
        <title>The sialotranscriptome of Amblyomma triste, Amblyomma parvum and Amblyomma cajennense ticks, uncovered by 454-based RNA-seq.</title>
        <authorList>
            <person name="Garcia G.R."/>
            <person name="Gardinassi L.G."/>
            <person name="Ribeiro J.M."/>
            <person name="Anatriello E."/>
            <person name="Ferreira B.R."/>
            <person name="Moreira H.N."/>
            <person name="Mafra C."/>
            <person name="Olegario M.M."/>
            <person name="Szabo P.J."/>
            <person name="Miranda-Santos I.K."/>
            <person name="Maruyama S.R."/>
        </authorList>
    </citation>
    <scope>NUCLEOTIDE SEQUENCE</scope>
    <source>
        <strain evidence="1">Uberlandia</strain>
        <tissue evidence="1">Salivary glands</tissue>
    </source>
</reference>
<protein>
    <submittedName>
        <fullName evidence="1">Putative secreted protein</fullName>
    </submittedName>
</protein>
<name>A0A023FB76_AMBCJ</name>
<dbReference type="EMBL" id="GBBK01005750">
    <property type="protein sequence ID" value="JAC18732.1"/>
    <property type="molecule type" value="mRNA"/>
</dbReference>
<evidence type="ECO:0000313" key="1">
    <source>
        <dbReference type="EMBL" id="JAC18732.1"/>
    </source>
</evidence>
<dbReference type="AlphaFoldDB" id="A0A023FB76"/>